<dbReference type="Gene3D" id="2.170.130.10">
    <property type="entry name" value="TonB-dependent receptor, plug domain"/>
    <property type="match status" value="1"/>
</dbReference>
<dbReference type="InterPro" id="IPR039426">
    <property type="entry name" value="TonB-dep_rcpt-like"/>
</dbReference>
<proteinExistence type="inferred from homology"/>
<evidence type="ECO:0000256" key="8">
    <source>
        <dbReference type="PROSITE-ProRule" id="PRU01360"/>
    </source>
</evidence>
<feature type="chain" id="PRO_5025585643" evidence="10">
    <location>
        <begin position="33"/>
        <end position="912"/>
    </location>
</feature>
<evidence type="ECO:0000313" key="14">
    <source>
        <dbReference type="Proteomes" id="UP000478417"/>
    </source>
</evidence>
<feature type="signal peptide" evidence="10">
    <location>
        <begin position="1"/>
        <end position="32"/>
    </location>
</feature>
<dbReference type="Pfam" id="PF07715">
    <property type="entry name" value="Plug"/>
    <property type="match status" value="1"/>
</dbReference>
<evidence type="ECO:0000256" key="9">
    <source>
        <dbReference type="RuleBase" id="RU003357"/>
    </source>
</evidence>
<name>A0A6B2M2U9_9BACT</name>
<keyword evidence="14" id="KW-1185">Reference proteome</keyword>
<reference evidence="13 14" key="1">
    <citation type="submission" date="2020-02" db="EMBL/GenBank/DDBJ databases">
        <title>Albibacoteraceae fam. nov., the first described family within the subdivision 4 Verrucomicrobia.</title>
        <authorList>
            <person name="Xi F."/>
        </authorList>
    </citation>
    <scope>NUCLEOTIDE SEQUENCE [LARGE SCALE GENOMIC DNA]</scope>
    <source>
        <strain evidence="13 14">CK1056</strain>
    </source>
</reference>
<protein>
    <submittedName>
        <fullName evidence="13">TonB-dependent receptor</fullName>
    </submittedName>
</protein>
<dbReference type="PANTHER" id="PTHR47234:SF2">
    <property type="entry name" value="TONB-DEPENDENT RECEPTOR"/>
    <property type="match status" value="1"/>
</dbReference>
<keyword evidence="10" id="KW-0732">Signal</keyword>
<feature type="domain" description="TonB-dependent receptor plug" evidence="12">
    <location>
        <begin position="60"/>
        <end position="178"/>
    </location>
</feature>
<sequence>MMMKHLTKINPFSKAWRYMLALLLLSSVSAFAQDATDDDDLEEVEGFTVVGSNIQRLDLETVNPVINITREALDATGFSTAGDAIRALPIVSGQSLVSVDAGTSFTPGVSSVNLRGLGNNNTLALLNGRRVAPFATPGFNGFQQVVDLNSIPASAIESIQILKDGASAIYGSDAVAGVLSVNLTKEYDGLTTEVSYGNTMETDSAEYEVFVIGGATSGRASLVYTIDYSEREAIFARDLDWTKTADGSSVGGFDQRSSANVSANVRGLDRTAYLIDPNGDPDDAANQKFPSGRASLKGIPLANALPALPGPDFIPTVDDFEDGNKFYNYQESAGMFPKTREYGFYTRLSYAISDTLDAYVETSFRRIESIIDAAATPAFFFNENGDGNGGVMILPATNPYNPFGVDLGNVRWRILDAGNRVNDIQGDTPRIVAGLSGDLPIETWTFDSAVLFTESEITNTNPGAVFDRQLQDALNGVTIDGELYYANPFGRNETAVLDYIRGTNPVVDSFELWSYDFKGQGDLVDLGDMGIVKAAFGLEYRYEELASVRTIANESGQITSGSEGSSVFGDRDIKSLYGELSIPVFELAEVQLAARYEDYSDFGDTTKPKIGAKLTPIDGLLLRVAYGESFRAPDLPFLYSSGSVSFTSQFLNDPLRPQDSPTQIKTIGGGNAGLQPEETDSYYAGVVLDMGKFIDVLDGLSLEVDYWRFKQTDVISRLSATQIVAGSGDPFWDAFITRLPPDPGETVGVIQSVSTQWQNLEAQDTDGFDIAVQYVLNTDDMGEFRFKVEATYVNSFEYTDSNGDTFEFAGTWTQPEWRTNATIAWRRGDWAASLFIDYVGEYDGLYGDVVKSYWRFNPQVSFSGLYDTSVTVGVRNVFNEEPPVDIADTTTRAIGVHNIEPTFLYVRVSKDW</sequence>
<evidence type="ECO:0000256" key="4">
    <source>
        <dbReference type="ARBA" id="ARBA00022692"/>
    </source>
</evidence>
<evidence type="ECO:0000259" key="12">
    <source>
        <dbReference type="Pfam" id="PF07715"/>
    </source>
</evidence>
<keyword evidence="2 8" id="KW-0813">Transport</keyword>
<keyword evidence="7 8" id="KW-0998">Cell outer membrane</keyword>
<keyword evidence="3 8" id="KW-1134">Transmembrane beta strand</keyword>
<evidence type="ECO:0000256" key="10">
    <source>
        <dbReference type="SAM" id="SignalP"/>
    </source>
</evidence>
<dbReference type="SUPFAM" id="SSF56935">
    <property type="entry name" value="Porins"/>
    <property type="match status" value="1"/>
</dbReference>
<dbReference type="AlphaFoldDB" id="A0A6B2M2U9"/>
<dbReference type="InterPro" id="IPR000531">
    <property type="entry name" value="Beta-barrel_TonB"/>
</dbReference>
<dbReference type="InterPro" id="IPR037066">
    <property type="entry name" value="Plug_dom_sf"/>
</dbReference>
<dbReference type="RefSeq" id="WP_163963778.1">
    <property type="nucleotide sequence ID" value="NZ_JAAGNX010000002.1"/>
</dbReference>
<organism evidence="13 14">
    <name type="scientific">Oceanipulchritudo coccoides</name>
    <dbReference type="NCBI Taxonomy" id="2706888"/>
    <lineage>
        <taxon>Bacteria</taxon>
        <taxon>Pseudomonadati</taxon>
        <taxon>Verrucomicrobiota</taxon>
        <taxon>Opitutia</taxon>
        <taxon>Puniceicoccales</taxon>
        <taxon>Oceanipulchritudinaceae</taxon>
        <taxon>Oceanipulchritudo</taxon>
    </lineage>
</organism>
<evidence type="ECO:0000256" key="5">
    <source>
        <dbReference type="ARBA" id="ARBA00023077"/>
    </source>
</evidence>
<dbReference type="Gene3D" id="2.40.170.20">
    <property type="entry name" value="TonB-dependent receptor, beta-barrel domain"/>
    <property type="match status" value="1"/>
</dbReference>
<comment type="caution">
    <text evidence="13">The sequence shown here is derived from an EMBL/GenBank/DDBJ whole genome shotgun (WGS) entry which is preliminary data.</text>
</comment>
<dbReference type="EMBL" id="JAAGNX010000002">
    <property type="protein sequence ID" value="NDV62135.1"/>
    <property type="molecule type" value="Genomic_DNA"/>
</dbReference>
<evidence type="ECO:0000259" key="11">
    <source>
        <dbReference type="Pfam" id="PF00593"/>
    </source>
</evidence>
<keyword evidence="6 8" id="KW-0472">Membrane</keyword>
<evidence type="ECO:0000256" key="1">
    <source>
        <dbReference type="ARBA" id="ARBA00004571"/>
    </source>
</evidence>
<keyword evidence="13" id="KW-0675">Receptor</keyword>
<dbReference type="GO" id="GO:0009279">
    <property type="term" value="C:cell outer membrane"/>
    <property type="evidence" value="ECO:0007669"/>
    <property type="project" value="UniProtKB-SubCell"/>
</dbReference>
<dbReference type="InterPro" id="IPR036942">
    <property type="entry name" value="Beta-barrel_TonB_sf"/>
</dbReference>
<keyword evidence="5 9" id="KW-0798">TonB box</keyword>
<dbReference type="Proteomes" id="UP000478417">
    <property type="component" value="Unassembled WGS sequence"/>
</dbReference>
<dbReference type="Pfam" id="PF00593">
    <property type="entry name" value="TonB_dep_Rec_b-barrel"/>
    <property type="match status" value="1"/>
</dbReference>
<keyword evidence="4 8" id="KW-0812">Transmembrane</keyword>
<evidence type="ECO:0000313" key="13">
    <source>
        <dbReference type="EMBL" id="NDV62135.1"/>
    </source>
</evidence>
<evidence type="ECO:0000256" key="7">
    <source>
        <dbReference type="ARBA" id="ARBA00023237"/>
    </source>
</evidence>
<gene>
    <name evidence="13" type="ORF">G0Q06_06725</name>
</gene>
<dbReference type="InterPro" id="IPR012910">
    <property type="entry name" value="Plug_dom"/>
</dbReference>
<feature type="domain" description="TonB-dependent receptor-like beta-barrel" evidence="11">
    <location>
        <begin position="417"/>
        <end position="877"/>
    </location>
</feature>
<evidence type="ECO:0000256" key="6">
    <source>
        <dbReference type="ARBA" id="ARBA00023136"/>
    </source>
</evidence>
<comment type="subcellular location">
    <subcellularLocation>
        <location evidence="1 8">Cell outer membrane</location>
        <topology evidence="1 8">Multi-pass membrane protein</topology>
    </subcellularLocation>
</comment>
<dbReference type="PROSITE" id="PS52016">
    <property type="entry name" value="TONB_DEPENDENT_REC_3"/>
    <property type="match status" value="1"/>
</dbReference>
<dbReference type="PANTHER" id="PTHR47234">
    <property type="match status" value="1"/>
</dbReference>
<evidence type="ECO:0000256" key="2">
    <source>
        <dbReference type="ARBA" id="ARBA00022448"/>
    </source>
</evidence>
<accession>A0A6B2M2U9</accession>
<comment type="similarity">
    <text evidence="8 9">Belongs to the TonB-dependent receptor family.</text>
</comment>
<evidence type="ECO:0000256" key="3">
    <source>
        <dbReference type="ARBA" id="ARBA00022452"/>
    </source>
</evidence>